<dbReference type="Proteomes" id="UP000215914">
    <property type="component" value="Unassembled WGS sequence"/>
</dbReference>
<organism evidence="1 2">
    <name type="scientific">Helianthus annuus</name>
    <name type="common">Common sunflower</name>
    <dbReference type="NCBI Taxonomy" id="4232"/>
    <lineage>
        <taxon>Eukaryota</taxon>
        <taxon>Viridiplantae</taxon>
        <taxon>Streptophyta</taxon>
        <taxon>Embryophyta</taxon>
        <taxon>Tracheophyta</taxon>
        <taxon>Spermatophyta</taxon>
        <taxon>Magnoliopsida</taxon>
        <taxon>eudicotyledons</taxon>
        <taxon>Gunneridae</taxon>
        <taxon>Pentapetalae</taxon>
        <taxon>asterids</taxon>
        <taxon>campanulids</taxon>
        <taxon>Asterales</taxon>
        <taxon>Asteraceae</taxon>
        <taxon>Asteroideae</taxon>
        <taxon>Heliantheae alliance</taxon>
        <taxon>Heliantheae</taxon>
        <taxon>Helianthus</taxon>
    </lineage>
</organism>
<dbReference type="AlphaFoldDB" id="A0A9K3JQC1"/>
<dbReference type="EMBL" id="MNCJ02000317">
    <property type="protein sequence ID" value="KAF5819227.1"/>
    <property type="molecule type" value="Genomic_DNA"/>
</dbReference>
<reference evidence="1" key="1">
    <citation type="journal article" date="2017" name="Nature">
        <title>The sunflower genome provides insights into oil metabolism, flowering and Asterid evolution.</title>
        <authorList>
            <person name="Badouin H."/>
            <person name="Gouzy J."/>
            <person name="Grassa C.J."/>
            <person name="Murat F."/>
            <person name="Staton S.E."/>
            <person name="Cottret L."/>
            <person name="Lelandais-Briere C."/>
            <person name="Owens G.L."/>
            <person name="Carrere S."/>
            <person name="Mayjonade B."/>
            <person name="Legrand L."/>
            <person name="Gill N."/>
            <person name="Kane N.C."/>
            <person name="Bowers J.E."/>
            <person name="Hubner S."/>
            <person name="Bellec A."/>
            <person name="Berard A."/>
            <person name="Berges H."/>
            <person name="Blanchet N."/>
            <person name="Boniface M.C."/>
            <person name="Brunel D."/>
            <person name="Catrice O."/>
            <person name="Chaidir N."/>
            <person name="Claudel C."/>
            <person name="Donnadieu C."/>
            <person name="Faraut T."/>
            <person name="Fievet G."/>
            <person name="Helmstetter N."/>
            <person name="King M."/>
            <person name="Knapp S.J."/>
            <person name="Lai Z."/>
            <person name="Le Paslier M.C."/>
            <person name="Lippi Y."/>
            <person name="Lorenzon L."/>
            <person name="Mandel J.R."/>
            <person name="Marage G."/>
            <person name="Marchand G."/>
            <person name="Marquand E."/>
            <person name="Bret-Mestries E."/>
            <person name="Morien E."/>
            <person name="Nambeesan S."/>
            <person name="Nguyen T."/>
            <person name="Pegot-Espagnet P."/>
            <person name="Pouilly N."/>
            <person name="Raftis F."/>
            <person name="Sallet E."/>
            <person name="Schiex T."/>
            <person name="Thomas J."/>
            <person name="Vandecasteele C."/>
            <person name="Vares D."/>
            <person name="Vear F."/>
            <person name="Vautrin S."/>
            <person name="Crespi M."/>
            <person name="Mangin B."/>
            <person name="Burke J.M."/>
            <person name="Salse J."/>
            <person name="Munos S."/>
            <person name="Vincourt P."/>
            <person name="Rieseberg L.H."/>
            <person name="Langlade N.B."/>
        </authorList>
    </citation>
    <scope>NUCLEOTIDE SEQUENCE</scope>
    <source>
        <tissue evidence="1">Leaves</tissue>
    </source>
</reference>
<reference evidence="1" key="2">
    <citation type="submission" date="2020-06" db="EMBL/GenBank/DDBJ databases">
        <title>Helianthus annuus Genome sequencing and assembly Release 2.</title>
        <authorList>
            <person name="Gouzy J."/>
            <person name="Langlade N."/>
            <person name="Munos S."/>
        </authorList>
    </citation>
    <scope>NUCLEOTIDE SEQUENCE</scope>
    <source>
        <tissue evidence="1">Leaves</tissue>
    </source>
</reference>
<comment type="caution">
    <text evidence="1">The sequence shown here is derived from an EMBL/GenBank/DDBJ whole genome shotgun (WGS) entry which is preliminary data.</text>
</comment>
<evidence type="ECO:0000313" key="2">
    <source>
        <dbReference type="Proteomes" id="UP000215914"/>
    </source>
</evidence>
<keyword evidence="2" id="KW-1185">Reference proteome</keyword>
<accession>A0A9K3JQC1</accession>
<name>A0A9K3JQC1_HELAN</name>
<gene>
    <name evidence="1" type="ORF">HanXRQr2_Chr02g0075271</name>
</gene>
<dbReference type="Gramene" id="mRNA:HanXRQr2_Chr02g0075271">
    <property type="protein sequence ID" value="mRNA:HanXRQr2_Chr02g0075271"/>
    <property type="gene ID" value="HanXRQr2_Chr02g0075271"/>
</dbReference>
<protein>
    <submittedName>
        <fullName evidence="1">Uncharacterized protein</fullName>
    </submittedName>
</protein>
<evidence type="ECO:0000313" key="1">
    <source>
        <dbReference type="EMBL" id="KAF5819227.1"/>
    </source>
</evidence>
<sequence>MCISLSDVSLSLSISLSLSLSLSLRRLPLSIDLSLSDVSGGLILRESRGGFLEWGLGFAVVLGFAAGVDGVFSLQTADLWSTSSPVDVCRCGP</sequence>
<proteinExistence type="predicted"/>